<dbReference type="AlphaFoldDB" id="A0A2U1N990"/>
<evidence type="ECO:0000313" key="1">
    <source>
        <dbReference type="EMBL" id="PWA70075.1"/>
    </source>
</evidence>
<sequence length="354" mass="40874">MQEENPQITELSNIGDQLDADASIIDLIVNASPPQPSTARIHTVPSLVKETDYEKYFVPNQVSIGPKYFGHPKLQLVEKLKPSFAMKLLLEDKELLERLCTKLGQAELVKELRNFYEERLTDQFCDKEFTKMMVLDGCFILYYIQFIFGEKFENCRGLNSYQIAFVHQDLFLLENQLPFKVLVEVMSLVKTDFHRKIKLFIDENILVRRRLKKRYTTLRNASEFKDVGIIFKPSGMMTLAHIEFQKRWFIPATLKLPPIAVDDSTKSLLLNLIAYEMCSPDANDSWVTSYVSLLNSLIEHPDDVKTLRTAGVLENYLGSDQEVAELFKEIGKDLVPNRLAYSEAKNSIQMHFED</sequence>
<dbReference type="PANTHER" id="PTHR31549:SF149">
    <property type="entry name" value="ISOPRENOID SYNTHASE DOMAIN-CONTAINING PROTEIN"/>
    <property type="match status" value="1"/>
</dbReference>
<dbReference type="Proteomes" id="UP000245207">
    <property type="component" value="Unassembled WGS sequence"/>
</dbReference>
<proteinExistence type="predicted"/>
<dbReference type="Pfam" id="PF03140">
    <property type="entry name" value="DUF247"/>
    <property type="match status" value="2"/>
</dbReference>
<gene>
    <name evidence="1" type="ORF">CTI12_AA292160</name>
</gene>
<keyword evidence="2" id="KW-1185">Reference proteome</keyword>
<accession>A0A2U1N990</accession>
<name>A0A2U1N990_ARTAN</name>
<evidence type="ECO:0000313" key="2">
    <source>
        <dbReference type="Proteomes" id="UP000245207"/>
    </source>
</evidence>
<dbReference type="InterPro" id="IPR004158">
    <property type="entry name" value="DUF247_pln"/>
</dbReference>
<protein>
    <submittedName>
        <fullName evidence="1">Uncharacterized protein</fullName>
    </submittedName>
</protein>
<dbReference type="EMBL" id="PKPP01003310">
    <property type="protein sequence ID" value="PWA70075.1"/>
    <property type="molecule type" value="Genomic_DNA"/>
</dbReference>
<dbReference type="OrthoDB" id="1849062at2759"/>
<organism evidence="1 2">
    <name type="scientific">Artemisia annua</name>
    <name type="common">Sweet wormwood</name>
    <dbReference type="NCBI Taxonomy" id="35608"/>
    <lineage>
        <taxon>Eukaryota</taxon>
        <taxon>Viridiplantae</taxon>
        <taxon>Streptophyta</taxon>
        <taxon>Embryophyta</taxon>
        <taxon>Tracheophyta</taxon>
        <taxon>Spermatophyta</taxon>
        <taxon>Magnoliopsida</taxon>
        <taxon>eudicotyledons</taxon>
        <taxon>Gunneridae</taxon>
        <taxon>Pentapetalae</taxon>
        <taxon>asterids</taxon>
        <taxon>campanulids</taxon>
        <taxon>Asterales</taxon>
        <taxon>Asteraceae</taxon>
        <taxon>Asteroideae</taxon>
        <taxon>Anthemideae</taxon>
        <taxon>Artemisiinae</taxon>
        <taxon>Artemisia</taxon>
    </lineage>
</organism>
<dbReference type="PANTHER" id="PTHR31549">
    <property type="entry name" value="PROTEIN, PUTATIVE (DUF247)-RELATED-RELATED"/>
    <property type="match status" value="1"/>
</dbReference>
<comment type="caution">
    <text evidence="1">The sequence shown here is derived from an EMBL/GenBank/DDBJ whole genome shotgun (WGS) entry which is preliminary data.</text>
</comment>
<reference evidence="1 2" key="1">
    <citation type="journal article" date="2018" name="Mol. Plant">
        <title>The genome of Artemisia annua provides insight into the evolution of Asteraceae family and artemisinin biosynthesis.</title>
        <authorList>
            <person name="Shen Q."/>
            <person name="Zhang L."/>
            <person name="Liao Z."/>
            <person name="Wang S."/>
            <person name="Yan T."/>
            <person name="Shi P."/>
            <person name="Liu M."/>
            <person name="Fu X."/>
            <person name="Pan Q."/>
            <person name="Wang Y."/>
            <person name="Lv Z."/>
            <person name="Lu X."/>
            <person name="Zhang F."/>
            <person name="Jiang W."/>
            <person name="Ma Y."/>
            <person name="Chen M."/>
            <person name="Hao X."/>
            <person name="Li L."/>
            <person name="Tang Y."/>
            <person name="Lv G."/>
            <person name="Zhou Y."/>
            <person name="Sun X."/>
            <person name="Brodelius P.E."/>
            <person name="Rose J.K.C."/>
            <person name="Tang K."/>
        </authorList>
    </citation>
    <scope>NUCLEOTIDE SEQUENCE [LARGE SCALE GENOMIC DNA]</scope>
    <source>
        <strain evidence="2">cv. Huhao1</strain>
        <tissue evidence="1">Leaf</tissue>
    </source>
</reference>
<dbReference type="STRING" id="35608.A0A2U1N990"/>